<dbReference type="EMBL" id="BLKG01000298">
    <property type="protein sequence ID" value="GFG00906.1"/>
    <property type="molecule type" value="Genomic_DNA"/>
</dbReference>
<keyword evidence="4" id="KW-0238">DNA-binding</keyword>
<dbReference type="SUPFAM" id="SSF57701">
    <property type="entry name" value="Zn2/Cys6 DNA-binding domain"/>
    <property type="match status" value="1"/>
</dbReference>
<accession>A0ABQ1BFA0</accession>
<dbReference type="PROSITE" id="PS50048">
    <property type="entry name" value="ZN2_CY6_FUNGAL_2"/>
    <property type="match status" value="1"/>
</dbReference>
<organism evidence="9 10">
    <name type="scientific">Aspergillus udagawae</name>
    <dbReference type="NCBI Taxonomy" id="91492"/>
    <lineage>
        <taxon>Eukaryota</taxon>
        <taxon>Fungi</taxon>
        <taxon>Dikarya</taxon>
        <taxon>Ascomycota</taxon>
        <taxon>Pezizomycotina</taxon>
        <taxon>Eurotiomycetes</taxon>
        <taxon>Eurotiomycetidae</taxon>
        <taxon>Eurotiales</taxon>
        <taxon>Aspergillaceae</taxon>
        <taxon>Aspergillus</taxon>
        <taxon>Aspergillus subgen. Fumigati</taxon>
    </lineage>
</organism>
<feature type="compositionally biased region" description="Basic and acidic residues" evidence="7">
    <location>
        <begin position="92"/>
        <end position="105"/>
    </location>
</feature>
<feature type="region of interest" description="Disordered" evidence="7">
    <location>
        <begin position="649"/>
        <end position="668"/>
    </location>
</feature>
<keyword evidence="6" id="KW-0539">Nucleus</keyword>
<feature type="domain" description="Zn(2)-C6 fungal-type" evidence="8">
    <location>
        <begin position="18"/>
        <end position="52"/>
    </location>
</feature>
<evidence type="ECO:0000256" key="7">
    <source>
        <dbReference type="SAM" id="MobiDB-lite"/>
    </source>
</evidence>
<evidence type="ECO:0000256" key="1">
    <source>
        <dbReference type="ARBA" id="ARBA00004123"/>
    </source>
</evidence>
<evidence type="ECO:0000256" key="5">
    <source>
        <dbReference type="ARBA" id="ARBA00023163"/>
    </source>
</evidence>
<name>A0ABQ1BFA0_9EURO</name>
<protein>
    <recommendedName>
        <fullName evidence="8">Zn(2)-C6 fungal-type domain-containing protein</fullName>
    </recommendedName>
</protein>
<dbReference type="Gene3D" id="4.10.240.10">
    <property type="entry name" value="Zn(2)-C6 fungal-type DNA-binding domain"/>
    <property type="match status" value="1"/>
</dbReference>
<dbReference type="SMART" id="SM00066">
    <property type="entry name" value="GAL4"/>
    <property type="match status" value="1"/>
</dbReference>
<comment type="caution">
    <text evidence="9">The sequence shown here is derived from an EMBL/GenBank/DDBJ whole genome shotgun (WGS) entry which is preliminary data.</text>
</comment>
<keyword evidence="10" id="KW-1185">Reference proteome</keyword>
<dbReference type="SMART" id="SM00906">
    <property type="entry name" value="Fungal_trans"/>
    <property type="match status" value="1"/>
</dbReference>
<feature type="compositionally biased region" description="Polar residues" evidence="7">
    <location>
        <begin position="106"/>
        <end position="118"/>
    </location>
</feature>
<comment type="subcellular location">
    <subcellularLocation>
        <location evidence="1">Nucleus</location>
    </subcellularLocation>
</comment>
<evidence type="ECO:0000256" key="3">
    <source>
        <dbReference type="ARBA" id="ARBA00023015"/>
    </source>
</evidence>
<dbReference type="CDD" id="cd00067">
    <property type="entry name" value="GAL4"/>
    <property type="match status" value="1"/>
</dbReference>
<dbReference type="InterPro" id="IPR050987">
    <property type="entry name" value="AtrR-like"/>
</dbReference>
<dbReference type="Proteomes" id="UP000465266">
    <property type="component" value="Unassembled WGS sequence"/>
</dbReference>
<dbReference type="CDD" id="cd12148">
    <property type="entry name" value="fungal_TF_MHR"/>
    <property type="match status" value="1"/>
</dbReference>
<evidence type="ECO:0000259" key="8">
    <source>
        <dbReference type="PROSITE" id="PS50048"/>
    </source>
</evidence>
<evidence type="ECO:0000256" key="4">
    <source>
        <dbReference type="ARBA" id="ARBA00023125"/>
    </source>
</evidence>
<evidence type="ECO:0000313" key="9">
    <source>
        <dbReference type="EMBL" id="GFG00906.1"/>
    </source>
</evidence>
<sequence>MDEATNKVSGSRPNVSKTCDECKSRKVRCVKTPDSDGLACNYCHKRGLTCHFSFKKRRARQVVQLEGQLGSPSHRYDPTQVGVRRPVSAAVNDDHSPYCPTDREASTSTAHSIRSHAQQQQLDLRPAKLYVDYLLEDRRTAARCRGENSFVKAHNQYVGSSGIAFFSDRRIASISERLGHRKFVDLIDKLANTINMRMNRTSPPSSAPLKYFTPAAPVQLSVEAKKLYVVAYFQHIHPIYPFIDRREFEYNAYNTQLGEILRTNVPFSALYHTVLALGCQYHRGGSFEPGSGTSWELYQVALGLFPEILVPREALLNIQAVTAMAIFAHSSCGVQISHMLTTEAARMAQSSSLSRAFCDTENVAAYQRTFWVTYILEKTLSFACGRPSVLVDADIGTPVPYAPEAIFGTFDWFLAMCRFSRLLSNACVSLFSISTTLVPASALHAAIDAYLLELEGWRESVPEEFRPGNIFPPSRMSDDTYISMALRLSYHYYSAVIALSRLRLNLPPANFYQQVTESKNALLAACSRIIELTRYIDLESYTPIWVMLSVPMSASFILFDFIVHNPTHPDTKRNLPLLSIAAGYFCHLEYASGGTLPTSLLSGMASIARDFIRDTEYGSADGTTGSESLDDILRQPMTISPQLRDPLLGLGEPGQSDDTFAANPGLENLSDPVDNLDLSSLDRLSGGVDFMDLFAGGFADSMQYYSQHDPA</sequence>
<dbReference type="InterPro" id="IPR001138">
    <property type="entry name" value="Zn2Cys6_DnaBD"/>
</dbReference>
<dbReference type="PANTHER" id="PTHR46910">
    <property type="entry name" value="TRANSCRIPTION FACTOR PDR1"/>
    <property type="match status" value="1"/>
</dbReference>
<keyword evidence="3" id="KW-0805">Transcription regulation</keyword>
<dbReference type="InterPro" id="IPR007219">
    <property type="entry name" value="XnlR_reg_dom"/>
</dbReference>
<dbReference type="InterPro" id="IPR036864">
    <property type="entry name" value="Zn2-C6_fun-type_DNA-bd_sf"/>
</dbReference>
<reference evidence="9 10" key="1">
    <citation type="submission" date="2020-01" db="EMBL/GenBank/DDBJ databases">
        <title>Draft genome sequence of Aspergillus udagawae IFM 53868.</title>
        <authorList>
            <person name="Takahashi H."/>
            <person name="Yaguchi T."/>
        </authorList>
    </citation>
    <scope>NUCLEOTIDE SEQUENCE [LARGE SCALE GENOMIC DNA]</scope>
    <source>
        <strain evidence="9 10">IFM 53868</strain>
    </source>
</reference>
<proteinExistence type="predicted"/>
<evidence type="ECO:0000313" key="10">
    <source>
        <dbReference type="Proteomes" id="UP000465266"/>
    </source>
</evidence>
<feature type="region of interest" description="Disordered" evidence="7">
    <location>
        <begin position="90"/>
        <end position="118"/>
    </location>
</feature>
<evidence type="ECO:0000256" key="6">
    <source>
        <dbReference type="ARBA" id="ARBA00023242"/>
    </source>
</evidence>
<dbReference type="PANTHER" id="PTHR46910:SF3">
    <property type="entry name" value="HALOTOLERANCE PROTEIN 9-RELATED"/>
    <property type="match status" value="1"/>
</dbReference>
<evidence type="ECO:0000256" key="2">
    <source>
        <dbReference type="ARBA" id="ARBA00022723"/>
    </source>
</evidence>
<keyword evidence="5" id="KW-0804">Transcription</keyword>
<gene>
    <name evidence="9" type="ORF">IFM53868_10885</name>
</gene>
<keyword evidence="2" id="KW-0479">Metal-binding</keyword>
<dbReference type="Pfam" id="PF04082">
    <property type="entry name" value="Fungal_trans"/>
    <property type="match status" value="1"/>
</dbReference>
<dbReference type="PROSITE" id="PS00463">
    <property type="entry name" value="ZN2_CY6_FUNGAL_1"/>
    <property type="match status" value="1"/>
</dbReference>